<evidence type="ECO:0000313" key="8">
    <source>
        <dbReference type="EMBL" id="NOV50003.1"/>
    </source>
</evidence>
<keyword evidence="5" id="KW-0325">Glycoprotein</keyword>
<organism evidence="8">
    <name type="scientific">Xenopsylla cheopis</name>
    <name type="common">Oriental rat flea</name>
    <name type="synonym">Pulex cheopis</name>
    <dbReference type="NCBI Taxonomy" id="163159"/>
    <lineage>
        <taxon>Eukaryota</taxon>
        <taxon>Metazoa</taxon>
        <taxon>Ecdysozoa</taxon>
        <taxon>Arthropoda</taxon>
        <taxon>Hexapoda</taxon>
        <taxon>Insecta</taxon>
        <taxon>Pterygota</taxon>
        <taxon>Neoptera</taxon>
        <taxon>Endopterygota</taxon>
        <taxon>Siphonaptera</taxon>
        <taxon>Pulicidae</taxon>
        <taxon>Xenopsyllinae</taxon>
        <taxon>Xenopsylla</taxon>
    </lineage>
</organism>
<proteinExistence type="inferred from homology"/>
<protein>
    <recommendedName>
        <fullName evidence="6">Carboxylic ester hydrolase</fullName>
        <ecNumber evidence="6">3.1.1.-</ecNumber>
    </recommendedName>
</protein>
<reference evidence="8" key="1">
    <citation type="submission" date="2020-03" db="EMBL/GenBank/DDBJ databases">
        <title>Transcriptomic Profiling of the Digestive Tract of the Rat Flea, Xenopsylla cheopis, Following Blood Feeding and Infection with Yersinia pestis.</title>
        <authorList>
            <person name="Bland D.M."/>
            <person name="Martens C.A."/>
            <person name="Virtaneva K."/>
            <person name="Kanakabandi K."/>
            <person name="Long D."/>
            <person name="Rosenke R."/>
            <person name="Saturday G.A."/>
            <person name="Hoyt F.H."/>
            <person name="Bruno D.P."/>
            <person name="Ribeiro J.M.C."/>
            <person name="Hinnebusch J."/>
        </authorList>
    </citation>
    <scope>NUCLEOTIDE SEQUENCE</scope>
</reference>
<evidence type="ECO:0000256" key="4">
    <source>
        <dbReference type="ARBA" id="ARBA00023157"/>
    </source>
</evidence>
<dbReference type="SUPFAM" id="SSF53474">
    <property type="entry name" value="alpha/beta-Hydrolases"/>
    <property type="match status" value="1"/>
</dbReference>
<evidence type="ECO:0000256" key="1">
    <source>
        <dbReference type="ARBA" id="ARBA00005964"/>
    </source>
</evidence>
<dbReference type="InterPro" id="IPR002018">
    <property type="entry name" value="CarbesteraseB"/>
</dbReference>
<dbReference type="EC" id="3.1.1.-" evidence="6"/>
<dbReference type="InterPro" id="IPR019819">
    <property type="entry name" value="Carboxylesterase_B_CS"/>
</dbReference>
<keyword evidence="3 6" id="KW-0378">Hydrolase</keyword>
<dbReference type="Pfam" id="PF00135">
    <property type="entry name" value="COesterase"/>
    <property type="match status" value="1"/>
</dbReference>
<dbReference type="InterPro" id="IPR029058">
    <property type="entry name" value="AB_hydrolase_fold"/>
</dbReference>
<sequence length="551" mass="61908">MNRLLLFCLVVFSYININACEPLVNVEQGALRGKEVVLANGKVYHRFSGVPYAKPPVGDLRFKPTQKAEPWTGTLDAFAEKSSCFQNGGQGNEDCLFLNVYVPQTSTNASLPVMVWIHGGGFINGNGNSYTLGPDYLMEYDVIVVTFNYRLGALGFLNLETESAPGNVGMMDQVEALRWVNKNIVAFGGDNTNITISGESAGSASVHYLLLSDSAKGLFHRAILESGSALNPWAFQRNHLKRATDLCNALKIPTSDPEAAVAALRNISARTIILTRVPPEVEGQLLTDFVFVPSVEKQFTTHTPFLTERPITKMLSGNFNKVPVLAGYNSAEGLMYMPNIKNNPNFMQGFENNMEKLIPNDLELKPGSNESMDLAKHIREFYFQNKPVAQNILALINALSDNWFVRGIDRLVKITTKNQKEPVYYYEYFYDENPIHKILHGNHDIEGASHADEVVNIFKMVVYVGAVKETETMRLTRTRMLEMWTNFIKFGDPTPEITNTLTVKWLPVTETQVNYLSIYYNNTAGVDPEGMRMQFWANMTETDVNNKFYLY</sequence>
<dbReference type="PANTHER" id="PTHR43142:SF1">
    <property type="entry name" value="CARBOXYLIC ESTER HYDROLASE"/>
    <property type="match status" value="1"/>
</dbReference>
<dbReference type="GO" id="GO:0052689">
    <property type="term" value="F:carboxylic ester hydrolase activity"/>
    <property type="evidence" value="ECO:0007669"/>
    <property type="project" value="UniProtKB-KW"/>
</dbReference>
<evidence type="ECO:0000256" key="3">
    <source>
        <dbReference type="ARBA" id="ARBA00022801"/>
    </source>
</evidence>
<feature type="chain" id="PRO_5027155472" description="Carboxylic ester hydrolase" evidence="6">
    <location>
        <begin position="21"/>
        <end position="551"/>
    </location>
</feature>
<dbReference type="PROSITE" id="PS00122">
    <property type="entry name" value="CARBOXYLESTERASE_B_1"/>
    <property type="match status" value="1"/>
</dbReference>
<evidence type="ECO:0000256" key="6">
    <source>
        <dbReference type="RuleBase" id="RU361235"/>
    </source>
</evidence>
<keyword evidence="2" id="KW-0719">Serine esterase</keyword>
<dbReference type="EMBL" id="GIIL01006277">
    <property type="protein sequence ID" value="NOV50003.1"/>
    <property type="molecule type" value="Transcribed_RNA"/>
</dbReference>
<evidence type="ECO:0000256" key="5">
    <source>
        <dbReference type="ARBA" id="ARBA00023180"/>
    </source>
</evidence>
<dbReference type="InterPro" id="IPR019826">
    <property type="entry name" value="Carboxylesterase_B_AS"/>
</dbReference>
<dbReference type="PROSITE" id="PS00941">
    <property type="entry name" value="CARBOXYLESTERASE_B_2"/>
    <property type="match status" value="1"/>
</dbReference>
<evidence type="ECO:0000259" key="7">
    <source>
        <dbReference type="Pfam" id="PF00135"/>
    </source>
</evidence>
<keyword evidence="6" id="KW-0732">Signal</keyword>
<accession>A0A6M2DV31</accession>
<dbReference type="PANTHER" id="PTHR43142">
    <property type="entry name" value="CARBOXYLIC ESTER HYDROLASE"/>
    <property type="match status" value="1"/>
</dbReference>
<name>A0A6M2DV31_XENCH</name>
<feature type="signal peptide" evidence="6">
    <location>
        <begin position="1"/>
        <end position="20"/>
    </location>
</feature>
<feature type="domain" description="Carboxylesterase type B" evidence="7">
    <location>
        <begin position="21"/>
        <end position="536"/>
    </location>
</feature>
<comment type="similarity">
    <text evidence="1 6">Belongs to the type-B carboxylesterase/lipase family.</text>
</comment>
<evidence type="ECO:0000256" key="2">
    <source>
        <dbReference type="ARBA" id="ARBA00022487"/>
    </source>
</evidence>
<dbReference type="Gene3D" id="3.40.50.1820">
    <property type="entry name" value="alpha/beta hydrolase"/>
    <property type="match status" value="1"/>
</dbReference>
<dbReference type="AlphaFoldDB" id="A0A6M2DV31"/>
<keyword evidence="4" id="KW-1015">Disulfide bond</keyword>